<sequence>MSCHLSISPTMTLLPGTMIATPTPWHSLALSQQHLHHDIPWHYTSSIQTMALPGTMLAPPTQHYDTPWHCPSNTDTMALSGTIPAPPHLPTPHYSLAS</sequence>
<feature type="region of interest" description="Disordered" evidence="1">
    <location>
        <begin position="75"/>
        <end position="98"/>
    </location>
</feature>
<comment type="caution">
    <text evidence="2">The sequence shown here is derived from an EMBL/GenBank/DDBJ whole genome shotgun (WGS) entry which is preliminary data.</text>
</comment>
<name>A0AAE1BR72_PETCI</name>
<evidence type="ECO:0000256" key="1">
    <source>
        <dbReference type="SAM" id="MobiDB-lite"/>
    </source>
</evidence>
<organism evidence="2 3">
    <name type="scientific">Petrolisthes cinctipes</name>
    <name type="common">Flat porcelain crab</name>
    <dbReference type="NCBI Taxonomy" id="88211"/>
    <lineage>
        <taxon>Eukaryota</taxon>
        <taxon>Metazoa</taxon>
        <taxon>Ecdysozoa</taxon>
        <taxon>Arthropoda</taxon>
        <taxon>Crustacea</taxon>
        <taxon>Multicrustacea</taxon>
        <taxon>Malacostraca</taxon>
        <taxon>Eumalacostraca</taxon>
        <taxon>Eucarida</taxon>
        <taxon>Decapoda</taxon>
        <taxon>Pleocyemata</taxon>
        <taxon>Anomura</taxon>
        <taxon>Galatheoidea</taxon>
        <taxon>Porcellanidae</taxon>
        <taxon>Petrolisthes</taxon>
    </lineage>
</organism>
<dbReference type="Proteomes" id="UP001286313">
    <property type="component" value="Unassembled WGS sequence"/>
</dbReference>
<evidence type="ECO:0000313" key="3">
    <source>
        <dbReference type="Proteomes" id="UP001286313"/>
    </source>
</evidence>
<evidence type="ECO:0000313" key="2">
    <source>
        <dbReference type="EMBL" id="KAK3855383.1"/>
    </source>
</evidence>
<dbReference type="AlphaFoldDB" id="A0AAE1BR72"/>
<reference evidence="2" key="1">
    <citation type="submission" date="2023-10" db="EMBL/GenBank/DDBJ databases">
        <title>Genome assemblies of two species of porcelain crab, Petrolisthes cinctipes and Petrolisthes manimaculis (Anomura: Porcellanidae).</title>
        <authorList>
            <person name="Angst P."/>
        </authorList>
    </citation>
    <scope>NUCLEOTIDE SEQUENCE</scope>
    <source>
        <strain evidence="2">PB745_01</strain>
        <tissue evidence="2">Gill</tissue>
    </source>
</reference>
<keyword evidence="3" id="KW-1185">Reference proteome</keyword>
<proteinExistence type="predicted"/>
<accession>A0AAE1BR72</accession>
<protein>
    <submittedName>
        <fullName evidence="2">Uncharacterized protein</fullName>
    </submittedName>
</protein>
<dbReference type="EMBL" id="JAWQEG010006242">
    <property type="protein sequence ID" value="KAK3855383.1"/>
    <property type="molecule type" value="Genomic_DNA"/>
</dbReference>
<gene>
    <name evidence="2" type="ORF">Pcinc_038211</name>
</gene>